<reference evidence="2" key="1">
    <citation type="submission" date="2020-05" db="UniProtKB">
        <authorList>
            <consortium name="EnsemblMetazoa"/>
        </authorList>
    </citation>
    <scope>IDENTIFICATION</scope>
    <source>
        <strain evidence="2">USDA</strain>
    </source>
</reference>
<dbReference type="OrthoDB" id="6493910at2759"/>
<dbReference type="AlphaFoldDB" id="A0A1I8PUW1"/>
<gene>
    <name evidence="2" type="primary">106088587</name>
</gene>
<evidence type="ECO:0000313" key="3">
    <source>
        <dbReference type="Proteomes" id="UP000095300"/>
    </source>
</evidence>
<keyword evidence="3" id="KW-1185">Reference proteome</keyword>
<dbReference type="EnsemblMetazoa" id="SCAU011327-RA">
    <property type="protein sequence ID" value="SCAU011327-PA"/>
    <property type="gene ID" value="SCAU011327"/>
</dbReference>
<evidence type="ECO:0000313" key="2">
    <source>
        <dbReference type="EnsemblMetazoa" id="SCAU011327-PA"/>
    </source>
</evidence>
<sequence>MSLKLLKQSVDIVEEEINSINESKKRSCSRNTNSSLKFVSEHQTRKQHKKKLQGVRSQLISNDAKSEENIKRLLALSMNHINIKDAEKIVQRAHKGRYVDKIIPKVEQESIFTEEDFRKFEEEYFNS</sequence>
<evidence type="ECO:0000256" key="1">
    <source>
        <dbReference type="SAM" id="MobiDB-lite"/>
    </source>
</evidence>
<dbReference type="Pfam" id="PF15684">
    <property type="entry name" value="AROS"/>
    <property type="match status" value="1"/>
</dbReference>
<dbReference type="KEGG" id="scac:106088587"/>
<feature type="region of interest" description="Disordered" evidence="1">
    <location>
        <begin position="22"/>
        <end position="58"/>
    </location>
</feature>
<organism evidence="2 3">
    <name type="scientific">Stomoxys calcitrans</name>
    <name type="common">Stable fly</name>
    <name type="synonym">Conops calcitrans</name>
    <dbReference type="NCBI Taxonomy" id="35570"/>
    <lineage>
        <taxon>Eukaryota</taxon>
        <taxon>Metazoa</taxon>
        <taxon>Ecdysozoa</taxon>
        <taxon>Arthropoda</taxon>
        <taxon>Hexapoda</taxon>
        <taxon>Insecta</taxon>
        <taxon>Pterygota</taxon>
        <taxon>Neoptera</taxon>
        <taxon>Endopterygota</taxon>
        <taxon>Diptera</taxon>
        <taxon>Brachycera</taxon>
        <taxon>Muscomorpha</taxon>
        <taxon>Muscoidea</taxon>
        <taxon>Muscidae</taxon>
        <taxon>Stomoxys</taxon>
    </lineage>
</organism>
<dbReference type="InterPro" id="IPR023262">
    <property type="entry name" value="AROS"/>
</dbReference>
<name>A0A1I8PUW1_STOCA</name>
<dbReference type="Proteomes" id="UP000095300">
    <property type="component" value="Unassembled WGS sequence"/>
</dbReference>
<dbReference type="PRINTS" id="PR02029">
    <property type="entry name" value="ACTREGSIRT1"/>
</dbReference>
<protein>
    <submittedName>
        <fullName evidence="2">Uncharacterized protein</fullName>
    </submittedName>
</protein>
<proteinExistence type="predicted"/>
<dbReference type="VEuPathDB" id="VectorBase:SCAU011327"/>
<accession>A0A1I8PUW1</accession>